<evidence type="ECO:0000313" key="3">
    <source>
        <dbReference type="Proteomes" id="UP000324222"/>
    </source>
</evidence>
<keyword evidence="3" id="KW-1185">Reference proteome</keyword>
<dbReference type="EMBL" id="VSRR010013272">
    <property type="protein sequence ID" value="MPC55548.1"/>
    <property type="molecule type" value="Genomic_DNA"/>
</dbReference>
<feature type="region of interest" description="Disordered" evidence="1">
    <location>
        <begin position="35"/>
        <end position="102"/>
    </location>
</feature>
<organism evidence="2 3">
    <name type="scientific">Portunus trituberculatus</name>
    <name type="common">Swimming crab</name>
    <name type="synonym">Neptunus trituberculatus</name>
    <dbReference type="NCBI Taxonomy" id="210409"/>
    <lineage>
        <taxon>Eukaryota</taxon>
        <taxon>Metazoa</taxon>
        <taxon>Ecdysozoa</taxon>
        <taxon>Arthropoda</taxon>
        <taxon>Crustacea</taxon>
        <taxon>Multicrustacea</taxon>
        <taxon>Malacostraca</taxon>
        <taxon>Eumalacostraca</taxon>
        <taxon>Eucarida</taxon>
        <taxon>Decapoda</taxon>
        <taxon>Pleocyemata</taxon>
        <taxon>Brachyura</taxon>
        <taxon>Eubrachyura</taxon>
        <taxon>Portunoidea</taxon>
        <taxon>Portunidae</taxon>
        <taxon>Portuninae</taxon>
        <taxon>Portunus</taxon>
    </lineage>
</organism>
<sequence>MKVTKRAHLVAAGCPFRKGVPPVSCSMAMARTSSRLSAQTNPFLTRTSTPKSTRSSRPIIPSPISQGNHRAGDATGHFPLPVPGPASDQSPKESTPCSSNKSGRLLLLQARGILLRLVAQEGQRGGGFPGHRLARATSRSEVL</sequence>
<feature type="compositionally biased region" description="Polar residues" evidence="1">
    <location>
        <begin position="87"/>
        <end position="102"/>
    </location>
</feature>
<reference evidence="2 3" key="1">
    <citation type="submission" date="2019-05" db="EMBL/GenBank/DDBJ databases">
        <title>Another draft genome of Portunus trituberculatus and its Hox gene families provides insights of decapod evolution.</title>
        <authorList>
            <person name="Jeong J.-H."/>
            <person name="Song I."/>
            <person name="Kim S."/>
            <person name="Choi T."/>
            <person name="Kim D."/>
            <person name="Ryu S."/>
            <person name="Kim W."/>
        </authorList>
    </citation>
    <scope>NUCLEOTIDE SEQUENCE [LARGE SCALE GENOMIC DNA]</scope>
    <source>
        <tissue evidence="2">Muscle</tissue>
    </source>
</reference>
<name>A0A5B7GEI8_PORTR</name>
<feature type="compositionally biased region" description="Polar residues" evidence="1">
    <location>
        <begin position="35"/>
        <end position="44"/>
    </location>
</feature>
<dbReference type="AlphaFoldDB" id="A0A5B7GEI8"/>
<feature type="compositionally biased region" description="Low complexity" evidence="1">
    <location>
        <begin position="45"/>
        <end position="65"/>
    </location>
</feature>
<dbReference type="Proteomes" id="UP000324222">
    <property type="component" value="Unassembled WGS sequence"/>
</dbReference>
<feature type="region of interest" description="Disordered" evidence="1">
    <location>
        <begin position="123"/>
        <end position="143"/>
    </location>
</feature>
<comment type="caution">
    <text evidence="2">The sequence shown here is derived from an EMBL/GenBank/DDBJ whole genome shotgun (WGS) entry which is preliminary data.</text>
</comment>
<proteinExistence type="predicted"/>
<evidence type="ECO:0000313" key="2">
    <source>
        <dbReference type="EMBL" id="MPC55548.1"/>
    </source>
</evidence>
<gene>
    <name evidence="2" type="ORF">E2C01_049489</name>
</gene>
<evidence type="ECO:0000256" key="1">
    <source>
        <dbReference type="SAM" id="MobiDB-lite"/>
    </source>
</evidence>
<accession>A0A5B7GEI8</accession>
<protein>
    <submittedName>
        <fullName evidence="2">Uncharacterized protein</fullName>
    </submittedName>
</protein>